<evidence type="ECO:0000256" key="10">
    <source>
        <dbReference type="ARBA" id="ARBA00023158"/>
    </source>
</evidence>
<evidence type="ECO:0000256" key="11">
    <source>
        <dbReference type="ARBA" id="ARBA00047984"/>
    </source>
</evidence>
<dbReference type="Pfam" id="PF21633">
    <property type="entry name" value="MOV-10_Ig-like"/>
    <property type="match status" value="1"/>
</dbReference>
<evidence type="ECO:0000256" key="1">
    <source>
        <dbReference type="ARBA" id="ARBA00004331"/>
    </source>
</evidence>
<feature type="region of interest" description="Disordered" evidence="12">
    <location>
        <begin position="987"/>
        <end position="1007"/>
    </location>
</feature>
<evidence type="ECO:0000259" key="16">
    <source>
        <dbReference type="Pfam" id="PF21634"/>
    </source>
</evidence>
<evidence type="ECO:0000256" key="2">
    <source>
        <dbReference type="ARBA" id="ARBA00005601"/>
    </source>
</evidence>
<keyword evidence="4" id="KW-0963">Cytoplasm</keyword>
<dbReference type="InParanoid" id="A0A6P8II20"/>
<reference evidence="19" key="1">
    <citation type="submission" date="2025-08" db="UniProtKB">
        <authorList>
            <consortium name="RefSeq"/>
        </authorList>
    </citation>
    <scope>IDENTIFICATION</scope>
    <source>
        <tissue evidence="19">Tentacle</tissue>
    </source>
</reference>
<dbReference type="InterPro" id="IPR041677">
    <property type="entry name" value="DNA2/NAM7_AAA_11"/>
</dbReference>
<dbReference type="InterPro" id="IPR049079">
    <property type="entry name" value="Mov-10_helical"/>
</dbReference>
<evidence type="ECO:0000256" key="12">
    <source>
        <dbReference type="SAM" id="MobiDB-lite"/>
    </source>
</evidence>
<evidence type="ECO:0000256" key="6">
    <source>
        <dbReference type="ARBA" id="ARBA00022801"/>
    </source>
</evidence>
<dbReference type="InterPro" id="IPR026122">
    <property type="entry name" value="MOV-10/SDE3_DEXXQ/H-box"/>
</dbReference>
<keyword evidence="10" id="KW-0943">RNA-mediated gene silencing</keyword>
<dbReference type="GO" id="GO:0031047">
    <property type="term" value="P:regulatory ncRNA-mediated gene silencing"/>
    <property type="evidence" value="ECO:0007669"/>
    <property type="project" value="UniProtKB-KW"/>
</dbReference>
<keyword evidence="18" id="KW-1185">Reference proteome</keyword>
<feature type="domain" description="Helicase MOV-10 Ig-like" evidence="15">
    <location>
        <begin position="136"/>
        <end position="261"/>
    </location>
</feature>
<evidence type="ECO:0000259" key="17">
    <source>
        <dbReference type="Pfam" id="PF21635"/>
    </source>
</evidence>
<evidence type="ECO:0000259" key="13">
    <source>
        <dbReference type="Pfam" id="PF13086"/>
    </source>
</evidence>
<dbReference type="GO" id="GO:0032574">
    <property type="term" value="F:5'-3' RNA helicase activity"/>
    <property type="evidence" value="ECO:0007669"/>
    <property type="project" value="InterPro"/>
</dbReference>
<evidence type="ECO:0000256" key="9">
    <source>
        <dbReference type="ARBA" id="ARBA00022884"/>
    </source>
</evidence>
<keyword evidence="9" id="KW-0694">RNA-binding</keyword>
<evidence type="ECO:0000313" key="19">
    <source>
        <dbReference type="RefSeq" id="XP_031566340.1"/>
    </source>
</evidence>
<dbReference type="SUPFAM" id="SSF52540">
    <property type="entry name" value="P-loop containing nucleoside triphosphate hydrolases"/>
    <property type="match status" value="1"/>
</dbReference>
<evidence type="ECO:0000313" key="18">
    <source>
        <dbReference type="Proteomes" id="UP000515163"/>
    </source>
</evidence>
<dbReference type="InterPro" id="IPR049077">
    <property type="entry name" value="MOV-10_Ig-like"/>
</dbReference>
<comment type="catalytic activity">
    <reaction evidence="11">
        <text>ATP + H2O = ADP + phosphate + H(+)</text>
        <dbReference type="Rhea" id="RHEA:13065"/>
        <dbReference type="ChEBI" id="CHEBI:15377"/>
        <dbReference type="ChEBI" id="CHEBI:15378"/>
        <dbReference type="ChEBI" id="CHEBI:30616"/>
        <dbReference type="ChEBI" id="CHEBI:43474"/>
        <dbReference type="ChEBI" id="CHEBI:456216"/>
        <dbReference type="EC" id="3.6.4.13"/>
    </reaction>
</comment>
<feature type="domain" description="Helicase MOV-10 helical" evidence="17">
    <location>
        <begin position="335"/>
        <end position="370"/>
    </location>
</feature>
<gene>
    <name evidence="19" type="primary">LOC116301428</name>
</gene>
<feature type="domain" description="Helicase MOV-10-like beta-barrel" evidence="16">
    <location>
        <begin position="371"/>
        <end position="455"/>
    </location>
</feature>
<dbReference type="FunFam" id="3.40.50.300:FF:000608">
    <property type="entry name" value="Mov10 RISC complex RNA helicase"/>
    <property type="match status" value="1"/>
</dbReference>
<dbReference type="Pfam" id="PF13087">
    <property type="entry name" value="AAA_12"/>
    <property type="match status" value="1"/>
</dbReference>
<dbReference type="OrthoDB" id="6513042at2759"/>
<keyword evidence="8" id="KW-0067">ATP-binding</keyword>
<feature type="domain" description="DNA2/NAM7 helicase helicase" evidence="13">
    <location>
        <begin position="513"/>
        <end position="608"/>
    </location>
</feature>
<dbReference type="Pfam" id="PF13086">
    <property type="entry name" value="AAA_11"/>
    <property type="match status" value="2"/>
</dbReference>
<organism evidence="18 19">
    <name type="scientific">Actinia tenebrosa</name>
    <name type="common">Australian red waratah sea anemone</name>
    <dbReference type="NCBI Taxonomy" id="6105"/>
    <lineage>
        <taxon>Eukaryota</taxon>
        <taxon>Metazoa</taxon>
        <taxon>Cnidaria</taxon>
        <taxon>Anthozoa</taxon>
        <taxon>Hexacorallia</taxon>
        <taxon>Actiniaria</taxon>
        <taxon>Actiniidae</taxon>
        <taxon>Actinia</taxon>
    </lineage>
</organism>
<dbReference type="Gene3D" id="3.40.50.300">
    <property type="entry name" value="P-loop containing nucleotide triphosphate hydrolases"/>
    <property type="match status" value="2"/>
</dbReference>
<name>A0A6P8II20_ACTTE</name>
<evidence type="ECO:0000256" key="8">
    <source>
        <dbReference type="ARBA" id="ARBA00022840"/>
    </source>
</evidence>
<keyword evidence="5" id="KW-0547">Nucleotide-binding</keyword>
<dbReference type="AlphaFoldDB" id="A0A6P8II20"/>
<dbReference type="GO" id="GO:0016787">
    <property type="term" value="F:hydrolase activity"/>
    <property type="evidence" value="ECO:0007669"/>
    <property type="project" value="UniProtKB-KW"/>
</dbReference>
<dbReference type="Proteomes" id="UP000515163">
    <property type="component" value="Unplaced"/>
</dbReference>
<evidence type="ECO:0000256" key="7">
    <source>
        <dbReference type="ARBA" id="ARBA00022806"/>
    </source>
</evidence>
<evidence type="ECO:0000256" key="5">
    <source>
        <dbReference type="ARBA" id="ARBA00022741"/>
    </source>
</evidence>
<dbReference type="InterPro" id="IPR027417">
    <property type="entry name" value="P-loop_NTPase"/>
</dbReference>
<dbReference type="Pfam" id="PF21635">
    <property type="entry name" value="Mov-10_helical"/>
    <property type="match status" value="1"/>
</dbReference>
<dbReference type="RefSeq" id="XP_031566340.1">
    <property type="nucleotide sequence ID" value="XM_031710480.1"/>
</dbReference>
<dbReference type="GO" id="GO:0036464">
    <property type="term" value="C:cytoplasmic ribonucleoprotein granule"/>
    <property type="evidence" value="ECO:0007669"/>
    <property type="project" value="UniProtKB-SubCell"/>
</dbReference>
<dbReference type="KEGG" id="aten:116301428"/>
<feature type="domain" description="DNA2/NAM7 helicase helicase" evidence="13">
    <location>
        <begin position="628"/>
        <end position="701"/>
    </location>
</feature>
<dbReference type="InterPro" id="IPR047187">
    <property type="entry name" value="SF1_C_Upf1"/>
</dbReference>
<dbReference type="PANTHER" id="PTHR45418:SF1">
    <property type="entry name" value="CANCER_TESTIS ANTIGEN 55"/>
    <property type="match status" value="1"/>
</dbReference>
<evidence type="ECO:0000259" key="14">
    <source>
        <dbReference type="Pfam" id="PF13087"/>
    </source>
</evidence>
<proteinExistence type="inferred from homology"/>
<sequence length="1007" mass="115406">MPRANTQQQIAITKDFWKFLRSKNLKPDSKQELRNIYYDEFKKGLIPSGPTVAFSSILYHLKRMKRLTKGSEPDSILYYERRGKKMVIAVDQTYVQRRKNRQSGQKRKDVNDKEVPRNQSFVEDLKKVFLKNKDILTEDKKNVRIYSDLDISHGVIDFGEFPVNGSSEVLEITIKNTGATPVKLKRFAALDKVSEFILEDKHRVTEMNSETFKVLKINSLKQYRISALFKPLSLGNFKLPIVFEFEEEGPETKVFHVARFLVGQATDEAVRSILPTAEYHHPSPLAKIYDPKVDVIAGVPPDTHESRLVYKVRLNQYRIPFELRVSLNKGNPNSHLEELLQAELSSRNYRERFAALLHIEEMQMEVDIHHYDKHNATMTRDGPFLVLKVPGLAENRPSVIKGDHLYVRIQDKDGVAEDKEYQGFVHHVELNDVKLKFHQSFHKKYIKGMKVQVRFTFGRTPLKIMHRSLQLHSDVVEFDQVLALNKEEGQHLERVCPVQVVKKLFNAKLEKNPEQFQAVTNIVLGTSRPAPYLIFGPPGTGKTVTVVEAIKQVLKLFKNSHVLACAPSNSAADLILERVIEHNVVPKAQMLRLNAYGRSQSTLPESIKPFCCIEDKEFFFPSVEDIMSKRLVVCTLITSGRLVSAGITDKHFTHVFIDEAGHSLEPECLVPLAGLINPRNPGGGQVVLAGDPQQLGPVLRSPIAVKYGLGVSLLERIMTKTPYYGRILDEDDEEDELGEYNPLLLTKLLKNYRSHPAILELPNEMFYDDELEACADELKRNSLCQWSKLPTKDFPIIFHGVKGRDMREENSPSFFNPEEAVTVVKCVKDLRDSRGVNILTKDIGIISPYRKQVSKIRQLLSHENIHDAKVGSVEEFQGQERRVIIISTVRSSQEYLQVDARFRLGFLKNPKRFNVAITRAQALLIVVGNPYILCKDSHWGRLIQYCVKHKAYRGCDFILPDEEEEELVRRLKRVHLHSQEAYSNLTQDQDQNLAAAEEQPWHRPEDH</sequence>
<dbReference type="FunCoup" id="A0A6P8II20">
    <property type="interactions" value="864"/>
</dbReference>
<dbReference type="Pfam" id="PF21634">
    <property type="entry name" value="MOV-10_beta-barrel"/>
    <property type="match status" value="1"/>
</dbReference>
<dbReference type="GO" id="GO:0005524">
    <property type="term" value="F:ATP binding"/>
    <property type="evidence" value="ECO:0007669"/>
    <property type="project" value="UniProtKB-KW"/>
</dbReference>
<feature type="domain" description="DNA2/NAM7 helicase-like C-terminal" evidence="14">
    <location>
        <begin position="745"/>
        <end position="929"/>
    </location>
</feature>
<evidence type="ECO:0000259" key="15">
    <source>
        <dbReference type="Pfam" id="PF21633"/>
    </source>
</evidence>
<evidence type="ECO:0000256" key="3">
    <source>
        <dbReference type="ARBA" id="ARBA00012552"/>
    </source>
</evidence>
<dbReference type="EC" id="3.6.4.13" evidence="3"/>
<comment type="subcellular location">
    <subcellularLocation>
        <location evidence="1">Cytoplasm</location>
        <location evidence="1">Cytoplasmic ribonucleoprotein granule</location>
    </subcellularLocation>
</comment>
<dbReference type="InterPro" id="IPR041679">
    <property type="entry name" value="DNA2/NAM7-like_C"/>
</dbReference>
<comment type="similarity">
    <text evidence="2">Belongs to the DNA2/NAM7 helicase family. SDE3 subfamily.</text>
</comment>
<dbReference type="CDD" id="cd18038">
    <property type="entry name" value="DEXXQc_Helz-like"/>
    <property type="match status" value="1"/>
</dbReference>
<protein>
    <recommendedName>
        <fullName evidence="3">RNA helicase</fullName>
        <ecNumber evidence="3">3.6.4.13</ecNumber>
    </recommendedName>
</protein>
<keyword evidence="7 19" id="KW-0347">Helicase</keyword>
<dbReference type="GeneID" id="116301428"/>
<dbReference type="CDD" id="cd18808">
    <property type="entry name" value="SF1_C_Upf1"/>
    <property type="match status" value="1"/>
</dbReference>
<dbReference type="PANTHER" id="PTHR45418">
    <property type="entry name" value="CANCER/TESTIS ANTIGEN 55"/>
    <property type="match status" value="1"/>
</dbReference>
<evidence type="ECO:0000256" key="4">
    <source>
        <dbReference type="ARBA" id="ARBA00022490"/>
    </source>
</evidence>
<dbReference type="GO" id="GO:0003723">
    <property type="term" value="F:RNA binding"/>
    <property type="evidence" value="ECO:0007669"/>
    <property type="project" value="UniProtKB-KW"/>
</dbReference>
<keyword evidence="6" id="KW-0378">Hydrolase</keyword>
<dbReference type="InterPro" id="IPR049080">
    <property type="entry name" value="MOV-10-like_beta-barrel"/>
</dbReference>
<accession>A0A6P8II20</accession>